<dbReference type="PANTHER" id="PTHR33695">
    <property type="entry name" value="LIPOPROTEIN SIGNAL PEPTIDASE"/>
    <property type="match status" value="1"/>
</dbReference>
<evidence type="ECO:0000256" key="8">
    <source>
        <dbReference type="ARBA" id="ARBA00023136"/>
    </source>
</evidence>
<name>A0A1H5U1Q7_XYLRU</name>
<feature type="transmembrane region" description="Helical" evidence="9">
    <location>
        <begin position="12"/>
        <end position="32"/>
    </location>
</feature>
<organism evidence="11 12">
    <name type="scientific">Xylanibacter ruminicola</name>
    <name type="common">Prevotella ruminicola</name>
    <dbReference type="NCBI Taxonomy" id="839"/>
    <lineage>
        <taxon>Bacteria</taxon>
        <taxon>Pseudomonadati</taxon>
        <taxon>Bacteroidota</taxon>
        <taxon>Bacteroidia</taxon>
        <taxon>Bacteroidales</taxon>
        <taxon>Prevotellaceae</taxon>
        <taxon>Xylanibacter</taxon>
    </lineage>
</organism>
<dbReference type="UniPathway" id="UPA00665"/>
<keyword evidence="2 9" id="KW-1003">Cell membrane</keyword>
<evidence type="ECO:0000256" key="4">
    <source>
        <dbReference type="ARBA" id="ARBA00022692"/>
    </source>
</evidence>
<dbReference type="InterPro" id="IPR001872">
    <property type="entry name" value="Peptidase_A8"/>
</dbReference>
<comment type="catalytic activity">
    <reaction evidence="9">
        <text>Release of signal peptides from bacterial membrane prolipoproteins. Hydrolyzes -Xaa-Yaa-Zaa-|-(S,diacylglyceryl)Cys-, in which Xaa is hydrophobic (preferably Leu), and Yaa (Ala or Ser) and Zaa (Gly or Ala) have small, neutral side chains.</text>
        <dbReference type="EC" id="3.4.23.36"/>
    </reaction>
</comment>
<protein>
    <recommendedName>
        <fullName evidence="9">Lipoprotein signal peptidase</fullName>
        <ecNumber evidence="9">3.4.23.36</ecNumber>
    </recommendedName>
    <alternativeName>
        <fullName evidence="9">Prolipoprotein signal peptidase</fullName>
    </alternativeName>
    <alternativeName>
        <fullName evidence="9">Signal peptidase II</fullName>
        <shortName evidence="9">SPase II</shortName>
    </alternativeName>
</protein>
<evidence type="ECO:0000256" key="3">
    <source>
        <dbReference type="ARBA" id="ARBA00022670"/>
    </source>
</evidence>
<feature type="active site" evidence="9">
    <location>
        <position position="184"/>
    </location>
</feature>
<feature type="transmembrane region" description="Helical" evidence="9">
    <location>
        <begin position="173"/>
        <end position="198"/>
    </location>
</feature>
<dbReference type="HAMAP" id="MF_00161">
    <property type="entry name" value="LspA"/>
    <property type="match status" value="1"/>
</dbReference>
<feature type="transmembrane region" description="Helical" evidence="9">
    <location>
        <begin position="98"/>
        <end position="121"/>
    </location>
</feature>
<feature type="transmembrane region" description="Helical" evidence="9">
    <location>
        <begin position="68"/>
        <end position="86"/>
    </location>
</feature>
<keyword evidence="5 9" id="KW-0064">Aspartyl protease</keyword>
<reference evidence="11 12" key="1">
    <citation type="submission" date="2016-10" db="EMBL/GenBank/DDBJ databases">
        <authorList>
            <person name="de Groot N.N."/>
        </authorList>
    </citation>
    <scope>NUCLEOTIDE SEQUENCE [LARGE SCALE GENOMIC DNA]</scope>
    <source>
        <strain evidence="11 12">AR32</strain>
    </source>
</reference>
<dbReference type="EC" id="3.4.23.36" evidence="9"/>
<evidence type="ECO:0000256" key="5">
    <source>
        <dbReference type="ARBA" id="ARBA00022750"/>
    </source>
</evidence>
<comment type="pathway">
    <text evidence="9">Protein modification; lipoprotein biosynthesis (signal peptide cleavage).</text>
</comment>
<keyword evidence="3 9" id="KW-0645">Protease</keyword>
<dbReference type="PANTHER" id="PTHR33695:SF1">
    <property type="entry name" value="LIPOPROTEIN SIGNAL PEPTIDASE"/>
    <property type="match status" value="1"/>
</dbReference>
<evidence type="ECO:0000256" key="7">
    <source>
        <dbReference type="ARBA" id="ARBA00022989"/>
    </source>
</evidence>
<evidence type="ECO:0000256" key="10">
    <source>
        <dbReference type="RuleBase" id="RU004181"/>
    </source>
</evidence>
<evidence type="ECO:0000256" key="9">
    <source>
        <dbReference type="HAMAP-Rule" id="MF_00161"/>
    </source>
</evidence>
<proteinExistence type="inferred from homology"/>
<evidence type="ECO:0000313" key="12">
    <source>
        <dbReference type="Proteomes" id="UP000236735"/>
    </source>
</evidence>
<keyword evidence="6 9" id="KW-0378">Hydrolase</keyword>
<comment type="function">
    <text evidence="9">This protein specifically catalyzes the removal of signal peptides from prolipoproteins.</text>
</comment>
<gene>
    <name evidence="9" type="primary">lspA</name>
    <name evidence="11" type="ORF">SAMN05216354_1190</name>
</gene>
<feature type="active site" evidence="9">
    <location>
        <position position="150"/>
    </location>
</feature>
<keyword evidence="8 9" id="KW-0472">Membrane</keyword>
<evidence type="ECO:0000256" key="2">
    <source>
        <dbReference type="ARBA" id="ARBA00022475"/>
    </source>
</evidence>
<dbReference type="Pfam" id="PF01252">
    <property type="entry name" value="Peptidase_A8"/>
    <property type="match status" value="1"/>
</dbReference>
<keyword evidence="4 9" id="KW-0812">Transmembrane</keyword>
<evidence type="ECO:0000256" key="1">
    <source>
        <dbReference type="ARBA" id="ARBA00006139"/>
    </source>
</evidence>
<dbReference type="PRINTS" id="PR00781">
    <property type="entry name" value="LIPOSIGPTASE"/>
</dbReference>
<accession>A0A1H5U1Q7</accession>
<dbReference type="AlphaFoldDB" id="A0A1H5U1Q7"/>
<dbReference type="EMBL" id="FNUV01000003">
    <property type="protein sequence ID" value="SEF68976.1"/>
    <property type="molecule type" value="Genomic_DNA"/>
</dbReference>
<sequence>MTLKRPFITKGWLATLIVVAILLIDQTIKIWVKTSMSLHESIHVFDWFYISFIENNGMAFGMQLGSKIILSVFRVIAIAALGYFIWCQVKKNARTGYIVCLAMVLAGAAGNLIDCMFYGLMFNESSPYYVSYFVPFGSGYAPFLLGKVVDMFYFPLIETEWPMWMPFVGGEHFVFFSPVFNFADASISVSVVLLILFYREEISKISFSEIGSAKEEKTK</sequence>
<keyword evidence="7 9" id="KW-1133">Transmembrane helix</keyword>
<evidence type="ECO:0000256" key="6">
    <source>
        <dbReference type="ARBA" id="ARBA00022801"/>
    </source>
</evidence>
<comment type="subcellular location">
    <subcellularLocation>
        <location evidence="9">Cell membrane</location>
        <topology evidence="9">Multi-pass membrane protein</topology>
    </subcellularLocation>
</comment>
<dbReference type="Proteomes" id="UP000236735">
    <property type="component" value="Unassembled WGS sequence"/>
</dbReference>
<dbReference type="GO" id="GO:0006508">
    <property type="term" value="P:proteolysis"/>
    <property type="evidence" value="ECO:0007669"/>
    <property type="project" value="UniProtKB-KW"/>
</dbReference>
<dbReference type="NCBIfam" id="NF011369">
    <property type="entry name" value="PRK14788.1"/>
    <property type="match status" value="1"/>
</dbReference>
<comment type="similarity">
    <text evidence="1 9 10">Belongs to the peptidase A8 family.</text>
</comment>
<dbReference type="GO" id="GO:0005886">
    <property type="term" value="C:plasma membrane"/>
    <property type="evidence" value="ECO:0007669"/>
    <property type="project" value="UniProtKB-SubCell"/>
</dbReference>
<evidence type="ECO:0000313" key="11">
    <source>
        <dbReference type="EMBL" id="SEF68976.1"/>
    </source>
</evidence>
<dbReference type="GO" id="GO:0004190">
    <property type="term" value="F:aspartic-type endopeptidase activity"/>
    <property type="evidence" value="ECO:0007669"/>
    <property type="project" value="UniProtKB-UniRule"/>
</dbReference>
<dbReference type="RefSeq" id="WP_374933112.1">
    <property type="nucleotide sequence ID" value="NZ_FNUV01000003.1"/>
</dbReference>